<dbReference type="SMART" id="SM00249">
    <property type="entry name" value="PHD"/>
    <property type="match status" value="1"/>
</dbReference>
<evidence type="ECO:0000256" key="1">
    <source>
        <dbReference type="ARBA" id="ARBA00004123"/>
    </source>
</evidence>
<name>A0ABN9KMW2_9NEOB</name>
<evidence type="ECO:0000313" key="9">
    <source>
        <dbReference type="Proteomes" id="UP001176940"/>
    </source>
</evidence>
<protein>
    <recommendedName>
        <fullName evidence="7">PHD-type domain-containing protein</fullName>
    </recommendedName>
</protein>
<dbReference type="InterPro" id="IPR001965">
    <property type="entry name" value="Znf_PHD"/>
</dbReference>
<dbReference type="PANTHER" id="PTHR45915">
    <property type="entry name" value="TRANSCRIPTION INTERMEDIARY FACTOR"/>
    <property type="match status" value="1"/>
</dbReference>
<dbReference type="Gene3D" id="3.30.40.10">
    <property type="entry name" value="Zinc/RING finger domain, C3HC4 (zinc finger)"/>
    <property type="match status" value="1"/>
</dbReference>
<dbReference type="InterPro" id="IPR013083">
    <property type="entry name" value="Znf_RING/FYVE/PHD"/>
</dbReference>
<reference evidence="8" key="1">
    <citation type="submission" date="2023-07" db="EMBL/GenBank/DDBJ databases">
        <authorList>
            <person name="Stuckert A."/>
        </authorList>
    </citation>
    <scope>NUCLEOTIDE SEQUENCE</scope>
</reference>
<evidence type="ECO:0000313" key="8">
    <source>
        <dbReference type="EMBL" id="CAJ0916450.1"/>
    </source>
</evidence>
<feature type="compositionally biased region" description="Pro residues" evidence="6">
    <location>
        <begin position="38"/>
        <end position="48"/>
    </location>
</feature>
<feature type="compositionally biased region" description="Low complexity" evidence="6">
    <location>
        <begin position="1"/>
        <end position="19"/>
    </location>
</feature>
<evidence type="ECO:0000259" key="7">
    <source>
        <dbReference type="PROSITE" id="PS50016"/>
    </source>
</evidence>
<keyword evidence="2" id="KW-0479">Metal-binding</keyword>
<dbReference type="PROSITE" id="PS50016">
    <property type="entry name" value="ZF_PHD_2"/>
    <property type="match status" value="1"/>
</dbReference>
<dbReference type="Proteomes" id="UP001176940">
    <property type="component" value="Unassembled WGS sequence"/>
</dbReference>
<accession>A0ABN9KMW2</accession>
<feature type="non-terminal residue" evidence="8">
    <location>
        <position position="175"/>
    </location>
</feature>
<dbReference type="Pfam" id="PF00628">
    <property type="entry name" value="PHD"/>
    <property type="match status" value="1"/>
</dbReference>
<gene>
    <name evidence="8" type="ORF">RIMI_LOCUS282019</name>
</gene>
<dbReference type="PROSITE" id="PS01359">
    <property type="entry name" value="ZF_PHD_1"/>
    <property type="match status" value="1"/>
</dbReference>
<dbReference type="EMBL" id="CAUEEQ010000314">
    <property type="protein sequence ID" value="CAJ0916450.1"/>
    <property type="molecule type" value="Genomic_DNA"/>
</dbReference>
<feature type="compositionally biased region" description="Basic and acidic residues" evidence="6">
    <location>
        <begin position="67"/>
        <end position="76"/>
    </location>
</feature>
<proteinExistence type="predicted"/>
<comment type="caution">
    <text evidence="8">The sequence shown here is derived from an EMBL/GenBank/DDBJ whole genome shotgun (WGS) entry which is preliminary data.</text>
</comment>
<keyword evidence="3 5" id="KW-0863">Zinc-finger</keyword>
<evidence type="ECO:0000256" key="2">
    <source>
        <dbReference type="ARBA" id="ARBA00022723"/>
    </source>
</evidence>
<dbReference type="PANTHER" id="PTHR45915:SF7">
    <property type="entry name" value="TRIPARTITE MOTIF-CONTAINING PROTEIN 66"/>
    <property type="match status" value="1"/>
</dbReference>
<evidence type="ECO:0000256" key="6">
    <source>
        <dbReference type="SAM" id="MobiDB-lite"/>
    </source>
</evidence>
<dbReference type="InterPro" id="IPR019786">
    <property type="entry name" value="Zinc_finger_PHD-type_CS"/>
</dbReference>
<keyword evidence="9" id="KW-1185">Reference proteome</keyword>
<feature type="domain" description="PHD-type" evidence="7">
    <location>
        <begin position="94"/>
        <end position="141"/>
    </location>
</feature>
<feature type="region of interest" description="Disordered" evidence="6">
    <location>
        <begin position="67"/>
        <end position="87"/>
    </location>
</feature>
<dbReference type="InterPro" id="IPR011011">
    <property type="entry name" value="Znf_FYVE_PHD"/>
</dbReference>
<evidence type="ECO:0000256" key="5">
    <source>
        <dbReference type="PROSITE-ProRule" id="PRU00146"/>
    </source>
</evidence>
<organism evidence="8 9">
    <name type="scientific">Ranitomeya imitator</name>
    <name type="common">mimic poison frog</name>
    <dbReference type="NCBI Taxonomy" id="111125"/>
    <lineage>
        <taxon>Eukaryota</taxon>
        <taxon>Metazoa</taxon>
        <taxon>Chordata</taxon>
        <taxon>Craniata</taxon>
        <taxon>Vertebrata</taxon>
        <taxon>Euteleostomi</taxon>
        <taxon>Amphibia</taxon>
        <taxon>Batrachia</taxon>
        <taxon>Anura</taxon>
        <taxon>Neobatrachia</taxon>
        <taxon>Hyloidea</taxon>
        <taxon>Dendrobatidae</taxon>
        <taxon>Dendrobatinae</taxon>
        <taxon>Ranitomeya</taxon>
    </lineage>
</organism>
<comment type="subcellular location">
    <subcellularLocation>
        <location evidence="1">Nucleus</location>
    </subcellularLocation>
</comment>
<keyword evidence="4" id="KW-0862">Zinc</keyword>
<dbReference type="InterPro" id="IPR019787">
    <property type="entry name" value="Znf_PHD-finger"/>
</dbReference>
<feature type="non-terminal residue" evidence="8">
    <location>
        <position position="1"/>
    </location>
</feature>
<dbReference type="SUPFAM" id="SSF57903">
    <property type="entry name" value="FYVE/PHD zinc finger"/>
    <property type="match status" value="1"/>
</dbReference>
<evidence type="ECO:0000256" key="4">
    <source>
        <dbReference type="ARBA" id="ARBA00022833"/>
    </source>
</evidence>
<feature type="region of interest" description="Disordered" evidence="6">
    <location>
        <begin position="1"/>
        <end position="54"/>
    </location>
</feature>
<feature type="compositionally biased region" description="Low complexity" evidence="6">
    <location>
        <begin position="26"/>
        <end position="37"/>
    </location>
</feature>
<evidence type="ECO:0000256" key="3">
    <source>
        <dbReference type="ARBA" id="ARBA00022771"/>
    </source>
</evidence>
<sequence length="175" mass="19270">VNADSSHSSSPSTVISPQSAAQSPYDPDAVPQVTAPPVQTPPVRPHPFPRIQSYTGGSQEIRHIVEPEPEHPHECKMNTGPSKKSDDPNHIENEDFCAVCLNGGEMLCCDTCPKVYHLSCHVPALLSFPGGEWVCTLCRHLSKPEVEYDCDNTRYSRENKIEAGMLPHLDTADQR</sequence>